<sequence length="253" mass="26818">MRKFKSWLISLVVLLLAAPLLGGICRAEENNYTLQYITAVTGGGLSYLGFLQGISGVNLNSFSDTGVVNVGFNNIDISGIYNKNIGIGSYRNQGSVSLVNIEPNQQVSPTLFSGYMFSQGNKITVGDYNYAVNMNFNGFQGSGIVILDVMAGSFSNQFTSLTFNMGKNAIPQTPSPSFFGVAQGNATLVSLSNQQMQAMAATADNDIKVQGKQNAITTVQGVPNIQGICAMTLSAGVNNQVSHNVSVNIDTAR</sequence>
<proteinExistence type="predicted"/>
<protein>
    <submittedName>
        <fullName evidence="1">Uncharacterized protein</fullName>
    </submittedName>
</protein>
<comment type="caution">
    <text evidence="1">The sequence shown here is derived from an EMBL/GenBank/DDBJ whole genome shotgun (WGS) entry which is preliminary data.</text>
</comment>
<name>A0A7V6A3F7_9BACT</name>
<organism evidence="1">
    <name type="scientific">Desulfobacca acetoxidans</name>
    <dbReference type="NCBI Taxonomy" id="60893"/>
    <lineage>
        <taxon>Bacteria</taxon>
        <taxon>Pseudomonadati</taxon>
        <taxon>Thermodesulfobacteriota</taxon>
        <taxon>Desulfobaccia</taxon>
        <taxon>Desulfobaccales</taxon>
        <taxon>Desulfobaccaceae</taxon>
        <taxon>Desulfobacca</taxon>
    </lineage>
</organism>
<reference evidence="1" key="1">
    <citation type="journal article" date="2020" name="mSystems">
        <title>Genome- and Community-Level Interaction Insights into Carbon Utilization and Element Cycling Functions of Hydrothermarchaeota in Hydrothermal Sediment.</title>
        <authorList>
            <person name="Zhou Z."/>
            <person name="Liu Y."/>
            <person name="Xu W."/>
            <person name="Pan J."/>
            <person name="Luo Z.H."/>
            <person name="Li M."/>
        </authorList>
    </citation>
    <scope>NUCLEOTIDE SEQUENCE [LARGE SCALE GENOMIC DNA]</scope>
    <source>
        <strain evidence="1">SpSt-767</strain>
    </source>
</reference>
<gene>
    <name evidence="1" type="ORF">ENV52_07335</name>
</gene>
<evidence type="ECO:0000313" key="1">
    <source>
        <dbReference type="EMBL" id="HHS29495.1"/>
    </source>
</evidence>
<dbReference type="EMBL" id="DTGR01000120">
    <property type="protein sequence ID" value="HHS29495.1"/>
    <property type="molecule type" value="Genomic_DNA"/>
</dbReference>
<accession>A0A7V6A3F7</accession>
<dbReference type="AlphaFoldDB" id="A0A7V6A3F7"/>